<evidence type="ECO:0000313" key="10">
    <source>
        <dbReference type="Proteomes" id="UP000523821"/>
    </source>
</evidence>
<accession>A0A7W9CUR8</accession>
<evidence type="ECO:0000259" key="8">
    <source>
        <dbReference type="PROSITE" id="PS50893"/>
    </source>
</evidence>
<gene>
    <name evidence="9" type="ORF">GGQ63_001071</name>
</gene>
<dbReference type="InterPro" id="IPR017871">
    <property type="entry name" value="ABC_transporter-like_CS"/>
</dbReference>
<evidence type="ECO:0000256" key="1">
    <source>
        <dbReference type="ARBA" id="ARBA00004202"/>
    </source>
</evidence>
<dbReference type="InterPro" id="IPR003439">
    <property type="entry name" value="ABC_transporter-like_ATP-bd"/>
</dbReference>
<dbReference type="PANTHER" id="PTHR42788">
    <property type="entry name" value="TAURINE IMPORT ATP-BINDING PROTEIN-RELATED"/>
    <property type="match status" value="1"/>
</dbReference>
<keyword evidence="3" id="KW-0813">Transport</keyword>
<evidence type="ECO:0000256" key="4">
    <source>
        <dbReference type="ARBA" id="ARBA00022475"/>
    </source>
</evidence>
<feature type="domain" description="ABC transporter" evidence="8">
    <location>
        <begin position="2"/>
        <end position="249"/>
    </location>
</feature>
<dbReference type="InterPro" id="IPR027417">
    <property type="entry name" value="P-loop_NTPase"/>
</dbReference>
<evidence type="ECO:0000256" key="3">
    <source>
        <dbReference type="ARBA" id="ARBA00022448"/>
    </source>
</evidence>
<dbReference type="InterPro" id="IPR003593">
    <property type="entry name" value="AAA+_ATPase"/>
</dbReference>
<evidence type="ECO:0000256" key="7">
    <source>
        <dbReference type="ARBA" id="ARBA00023136"/>
    </source>
</evidence>
<protein>
    <submittedName>
        <fullName evidence="9">Putative ABC transport system ATP-binding protein</fullName>
    </submittedName>
</protein>
<evidence type="ECO:0000313" key="9">
    <source>
        <dbReference type="EMBL" id="MBB5752019.1"/>
    </source>
</evidence>
<proteinExistence type="inferred from homology"/>
<dbReference type="PROSITE" id="PS50893">
    <property type="entry name" value="ABC_TRANSPORTER_2"/>
    <property type="match status" value="1"/>
</dbReference>
<dbReference type="SUPFAM" id="SSF52540">
    <property type="entry name" value="P-loop containing nucleoside triphosphate hydrolases"/>
    <property type="match status" value="1"/>
</dbReference>
<dbReference type="RefSeq" id="WP_183853300.1">
    <property type="nucleotide sequence ID" value="NZ_JACHOO010000002.1"/>
</dbReference>
<dbReference type="Pfam" id="PF00005">
    <property type="entry name" value="ABC_tran"/>
    <property type="match status" value="1"/>
</dbReference>
<dbReference type="InterPro" id="IPR050166">
    <property type="entry name" value="ABC_transporter_ATP-bind"/>
</dbReference>
<dbReference type="AlphaFoldDB" id="A0A7W9CUR8"/>
<comment type="caution">
    <text evidence="9">The sequence shown here is derived from an EMBL/GenBank/DDBJ whole genome shotgun (WGS) entry which is preliminary data.</text>
</comment>
<dbReference type="PROSITE" id="PS00211">
    <property type="entry name" value="ABC_TRANSPORTER_1"/>
    <property type="match status" value="1"/>
</dbReference>
<name>A0A7W9CUR8_9HYPH</name>
<comment type="subcellular location">
    <subcellularLocation>
        <location evidence="1">Cell membrane</location>
        <topology evidence="1">Peripheral membrane protein</topology>
    </subcellularLocation>
</comment>
<evidence type="ECO:0000256" key="6">
    <source>
        <dbReference type="ARBA" id="ARBA00022840"/>
    </source>
</evidence>
<comment type="similarity">
    <text evidence="2">Belongs to the ABC transporter superfamily.</text>
</comment>
<sequence>MIALSNLSVVFGRGTPLEKTALAGLDLTIEAGSFVTVIGSNGAGKSTLLGVLAGDVIPSSGRVTIGGRDVTRVATAERAKLVARVFQDPLAGSCGALTIEENLALAAARGARRGLGLALSGRRRETFRERVAGLRLGLENRMEDRMDLLSGGQRQALSLVMATLAGSEVLLLDEHTAALDPGMAEFIMGLTQSLVDRHRLTTLMVTHSMRQALDHGTRTVMLHEGKVILDVAGEGRRSLGVEDLIAMFRKARGQALDDDALLVS</sequence>
<dbReference type="SMART" id="SM00382">
    <property type="entry name" value="AAA"/>
    <property type="match status" value="1"/>
</dbReference>
<keyword evidence="6 9" id="KW-0067">ATP-binding</keyword>
<dbReference type="GO" id="GO:0005886">
    <property type="term" value="C:plasma membrane"/>
    <property type="evidence" value="ECO:0007669"/>
    <property type="project" value="UniProtKB-SubCell"/>
</dbReference>
<evidence type="ECO:0000256" key="5">
    <source>
        <dbReference type="ARBA" id="ARBA00022741"/>
    </source>
</evidence>
<dbReference type="Gene3D" id="3.40.50.300">
    <property type="entry name" value="P-loop containing nucleotide triphosphate hydrolases"/>
    <property type="match status" value="1"/>
</dbReference>
<keyword evidence="4" id="KW-1003">Cell membrane</keyword>
<reference evidence="9 10" key="1">
    <citation type="submission" date="2020-08" db="EMBL/GenBank/DDBJ databases">
        <title>Genomic Encyclopedia of Type Strains, Phase IV (KMG-IV): sequencing the most valuable type-strain genomes for metagenomic binning, comparative biology and taxonomic classification.</title>
        <authorList>
            <person name="Goeker M."/>
        </authorList>
    </citation>
    <scope>NUCLEOTIDE SEQUENCE [LARGE SCALE GENOMIC DNA]</scope>
    <source>
        <strain evidence="9 10">DSM 16268</strain>
    </source>
</reference>
<evidence type="ECO:0000256" key="2">
    <source>
        <dbReference type="ARBA" id="ARBA00005417"/>
    </source>
</evidence>
<dbReference type="EMBL" id="JACHOO010000002">
    <property type="protein sequence ID" value="MBB5752019.1"/>
    <property type="molecule type" value="Genomic_DNA"/>
</dbReference>
<dbReference type="GO" id="GO:0016887">
    <property type="term" value="F:ATP hydrolysis activity"/>
    <property type="evidence" value="ECO:0007669"/>
    <property type="project" value="InterPro"/>
</dbReference>
<dbReference type="Proteomes" id="UP000523821">
    <property type="component" value="Unassembled WGS sequence"/>
</dbReference>
<keyword evidence="10" id="KW-1185">Reference proteome</keyword>
<keyword evidence="7" id="KW-0472">Membrane</keyword>
<dbReference type="GO" id="GO:0005524">
    <property type="term" value="F:ATP binding"/>
    <property type="evidence" value="ECO:0007669"/>
    <property type="project" value="UniProtKB-KW"/>
</dbReference>
<dbReference type="PANTHER" id="PTHR42788:SF7">
    <property type="entry name" value="NITRATE ABC TRANSPORTER ATP-BINDING PROTEIN"/>
    <property type="match status" value="1"/>
</dbReference>
<organism evidence="9 10">
    <name type="scientific">Prosthecomicrobium pneumaticum</name>
    <dbReference type="NCBI Taxonomy" id="81895"/>
    <lineage>
        <taxon>Bacteria</taxon>
        <taxon>Pseudomonadati</taxon>
        <taxon>Pseudomonadota</taxon>
        <taxon>Alphaproteobacteria</taxon>
        <taxon>Hyphomicrobiales</taxon>
        <taxon>Kaistiaceae</taxon>
        <taxon>Prosthecomicrobium</taxon>
    </lineage>
</organism>
<keyword evidence="5" id="KW-0547">Nucleotide-binding</keyword>